<evidence type="ECO:0000313" key="8">
    <source>
        <dbReference type="EMBL" id="JAV51769.1"/>
    </source>
</evidence>
<proteinExistence type="inferred from homology"/>
<evidence type="ECO:0000256" key="6">
    <source>
        <dbReference type="SAM" id="Coils"/>
    </source>
</evidence>
<dbReference type="GO" id="GO:0000027">
    <property type="term" value="P:ribosomal large subunit assembly"/>
    <property type="evidence" value="ECO:0007669"/>
    <property type="project" value="UniProtKB-UniRule"/>
</dbReference>
<dbReference type="EMBL" id="GEZM01102830">
    <property type="protein sequence ID" value="JAV51769.1"/>
    <property type="molecule type" value="Transcribed_RNA"/>
</dbReference>
<dbReference type="KEGG" id="ppyr:116182592"/>
<feature type="region of interest" description="Disordered" evidence="7">
    <location>
        <begin position="402"/>
        <end position="438"/>
    </location>
</feature>
<protein>
    <recommendedName>
        <fullName evidence="2 5">Ribosome biogenesis protein NOP53</fullName>
    </recommendedName>
</protein>
<organism evidence="8">
    <name type="scientific">Photinus pyralis</name>
    <name type="common">Common eastern firefly</name>
    <name type="synonym">Lampyris pyralis</name>
    <dbReference type="NCBI Taxonomy" id="7054"/>
    <lineage>
        <taxon>Eukaryota</taxon>
        <taxon>Metazoa</taxon>
        <taxon>Ecdysozoa</taxon>
        <taxon>Arthropoda</taxon>
        <taxon>Hexapoda</taxon>
        <taxon>Insecta</taxon>
        <taxon>Pterygota</taxon>
        <taxon>Neoptera</taxon>
        <taxon>Endopterygota</taxon>
        <taxon>Coleoptera</taxon>
        <taxon>Polyphaga</taxon>
        <taxon>Elateriformia</taxon>
        <taxon>Elateroidea</taxon>
        <taxon>Lampyridae</taxon>
        <taxon>Lampyrinae</taxon>
        <taxon>Photinus</taxon>
    </lineage>
</organism>
<evidence type="ECO:0000256" key="2">
    <source>
        <dbReference type="ARBA" id="ARBA00018339"/>
    </source>
</evidence>
<evidence type="ECO:0000256" key="3">
    <source>
        <dbReference type="ARBA" id="ARBA00022517"/>
    </source>
</evidence>
<keyword evidence="4 5" id="KW-0539">Nucleus</keyword>
<feature type="compositionally biased region" description="Basic and acidic residues" evidence="7">
    <location>
        <begin position="420"/>
        <end position="429"/>
    </location>
</feature>
<dbReference type="PIRSF" id="PIRSF017302">
    <property type="entry name" value="Gltscr2"/>
    <property type="match status" value="1"/>
</dbReference>
<dbReference type="OrthoDB" id="5072at2759"/>
<dbReference type="GO" id="GO:0008097">
    <property type="term" value="F:5S rRNA binding"/>
    <property type="evidence" value="ECO:0007669"/>
    <property type="project" value="TreeGrafter"/>
</dbReference>
<keyword evidence="3 5" id="KW-0690">Ribosome biogenesis</keyword>
<accession>A0A1Y1JRC2</accession>
<comment type="function">
    <text evidence="5">May play a role in ribosome biogenesis.</text>
</comment>
<feature type="compositionally biased region" description="Basic residues" evidence="7">
    <location>
        <begin position="410"/>
        <end position="419"/>
    </location>
</feature>
<dbReference type="GO" id="GO:0006364">
    <property type="term" value="P:rRNA processing"/>
    <property type="evidence" value="ECO:0007669"/>
    <property type="project" value="TreeGrafter"/>
</dbReference>
<evidence type="ECO:0000256" key="7">
    <source>
        <dbReference type="SAM" id="MobiDB-lite"/>
    </source>
</evidence>
<dbReference type="GeneID" id="116182592"/>
<feature type="region of interest" description="Disordered" evidence="7">
    <location>
        <begin position="265"/>
        <end position="301"/>
    </location>
</feature>
<reference evidence="8" key="1">
    <citation type="journal article" date="2016" name="Sci. Rep.">
        <title>Molecular characterization of firefly nuptial gifts: a multi-omics approach sheds light on postcopulatory sexual selection.</title>
        <authorList>
            <person name="Al-Wathiqui N."/>
            <person name="Fallon T.R."/>
            <person name="South A."/>
            <person name="Weng J.K."/>
            <person name="Lewis S.M."/>
        </authorList>
    </citation>
    <scope>NUCLEOTIDE SEQUENCE</scope>
</reference>
<sequence>MVHVQKKKRVSKKSKLSWRKHVDITDLEHYLEDKWLQERLGTPATEKSNEELFLVDATPETKKVVTSKQKRRLLLREKAPKCFSILQPHSAVPAPMTKKNQKNGKTTLESLIEKKLKKHAHKFQKIPTYSRGKVRRLSKLKSEQRKVSFNSNVWNCEALNQVEGEWIKDDTKEHTLHGTSQYRKSAPQSILTRPSILPSIEIPHPGTSYNPDFKDHQKLLEEVAKREEKIMKDERHLERVTTGMFSKVTESERDNNWLVEMSQGLQKEEAENSDNEYKSINPPVKNKKKDLKQRRKQREHSKLLSAIQMAKKAKKKITDIHNLRNMMQEIKKQTDKAEILKSKRLKKKEYTQLEPKRLARRKFESEEIEFNAPRDISGNLRTVKKEGSILLDRFKSFERRNILRPSSKSNSKKGKFKKFTKSDHKDDWKTTVARPSLS</sequence>
<keyword evidence="6" id="KW-0175">Coiled coil</keyword>
<feature type="compositionally biased region" description="Basic residues" evidence="7">
    <location>
        <begin position="285"/>
        <end position="299"/>
    </location>
</feature>
<evidence type="ECO:0000256" key="5">
    <source>
        <dbReference type="PIRNR" id="PIRNR017302"/>
    </source>
</evidence>
<dbReference type="AlphaFoldDB" id="A0A1Y1JRC2"/>
<comment type="similarity">
    <text evidence="1 5">Belongs to the NOP53 family.</text>
</comment>
<dbReference type="RefSeq" id="XP_031358992.1">
    <property type="nucleotide sequence ID" value="XM_031503132.1"/>
</dbReference>
<dbReference type="PANTHER" id="PTHR14211:SF7">
    <property type="entry name" value="RIBOSOME BIOGENESIS PROTEIN NOP53"/>
    <property type="match status" value="1"/>
</dbReference>
<feature type="coiled-coil region" evidence="6">
    <location>
        <begin position="313"/>
        <end position="343"/>
    </location>
</feature>
<dbReference type="PANTHER" id="PTHR14211">
    <property type="entry name" value="GLIOMA SUPPRESSOR CANDIDATE REGION GENE 2"/>
    <property type="match status" value="1"/>
</dbReference>
<evidence type="ECO:0000256" key="4">
    <source>
        <dbReference type="ARBA" id="ARBA00023242"/>
    </source>
</evidence>
<evidence type="ECO:0000256" key="1">
    <source>
        <dbReference type="ARBA" id="ARBA00008838"/>
    </source>
</evidence>
<comment type="subcellular location">
    <subcellularLocation>
        <location evidence="5">Nucleus</location>
        <location evidence="5">Nucleolus</location>
    </subcellularLocation>
    <subcellularLocation>
        <location evidence="5">Nucleus</location>
        <location evidence="5">Nucleoplasm</location>
    </subcellularLocation>
</comment>
<dbReference type="GO" id="GO:0005654">
    <property type="term" value="C:nucleoplasm"/>
    <property type="evidence" value="ECO:0007669"/>
    <property type="project" value="UniProtKB-SubCell"/>
</dbReference>
<name>A0A1Y1JRC2_PHOPY</name>
<dbReference type="GO" id="GO:0005730">
    <property type="term" value="C:nucleolus"/>
    <property type="evidence" value="ECO:0007669"/>
    <property type="project" value="UniProtKB-SubCell"/>
</dbReference>
<dbReference type="Pfam" id="PF07767">
    <property type="entry name" value="Nop53"/>
    <property type="match status" value="1"/>
</dbReference>
<dbReference type="InterPro" id="IPR011687">
    <property type="entry name" value="Nop53/GLTSCR2"/>
</dbReference>